<dbReference type="Proteomes" id="UP001326715">
    <property type="component" value="Chromosome"/>
</dbReference>
<dbReference type="GO" id="GO:0005886">
    <property type="term" value="C:plasma membrane"/>
    <property type="evidence" value="ECO:0007669"/>
    <property type="project" value="TreeGrafter"/>
</dbReference>
<name>A0A1K1SQT3_9BACT</name>
<dbReference type="PANTHER" id="PTHR30441:SF8">
    <property type="entry name" value="DUF748 DOMAIN-CONTAINING PROTEIN"/>
    <property type="match status" value="1"/>
</dbReference>
<protein>
    <submittedName>
        <fullName evidence="4">AsmA protein</fullName>
    </submittedName>
    <submittedName>
        <fullName evidence="5">AsmA-like C-terminal region-containing protein</fullName>
    </submittedName>
</protein>
<proteinExistence type="predicted"/>
<evidence type="ECO:0000313" key="6">
    <source>
        <dbReference type="Proteomes" id="UP000183788"/>
    </source>
</evidence>
<dbReference type="EMBL" id="CP140154">
    <property type="protein sequence ID" value="WQG86805.1"/>
    <property type="molecule type" value="Genomic_DNA"/>
</dbReference>
<dbReference type="GO" id="GO:0090313">
    <property type="term" value="P:regulation of protein targeting to membrane"/>
    <property type="evidence" value="ECO:0007669"/>
    <property type="project" value="TreeGrafter"/>
</dbReference>
<evidence type="ECO:0000313" key="7">
    <source>
        <dbReference type="Proteomes" id="UP001326715"/>
    </source>
</evidence>
<reference evidence="5 7" key="2">
    <citation type="submission" date="2023-11" db="EMBL/GenBank/DDBJ databases">
        <title>MicrobeMod: A computational toolkit for identifying prokaryotic methylation and restriction-modification with nanopore sequencing.</title>
        <authorList>
            <person name="Crits-Christoph A."/>
            <person name="Kang S.C."/>
            <person name="Lee H."/>
            <person name="Ostrov N."/>
        </authorList>
    </citation>
    <scope>NUCLEOTIDE SEQUENCE [LARGE SCALE GENOMIC DNA]</scope>
    <source>
        <strain evidence="5 7">ATCC 23090</strain>
    </source>
</reference>
<reference evidence="4 6" key="1">
    <citation type="submission" date="2016-11" db="EMBL/GenBank/DDBJ databases">
        <authorList>
            <person name="Jaros S."/>
            <person name="Januszkiewicz K."/>
            <person name="Wedrychowicz H."/>
        </authorList>
    </citation>
    <scope>NUCLEOTIDE SEQUENCE [LARGE SCALE GENOMIC DNA]</scope>
    <source>
        <strain evidence="4 6">DSM 784</strain>
    </source>
</reference>
<keyword evidence="2" id="KW-0812">Transmembrane</keyword>
<sequence>MSFVQFKRTALRTLKIASITIVSILLLLFLLPVLFPTTISNKIKTWTNNTITGDLNFSKARLSFFNHFPSLTLTLYDFSLKGAAPFQQDTLIAANEVALGVNLASVFSSAVKIDEIYLTKGNIHIMVDSAGHPNYNVYQSAPATNPAKTDSGSASLKIARIQLEHCNIIYNDQSLPLYVKAQDVDYLGKGDLSKAQFDLYSHLQASSFDLSYGNTPYIQNKKLDGELITKVNTNSLDLVFEKNDLKINELPVQFKGKFGFLKNGYTMDFKLRSKESSLAAIFTALPHEYTTWLDHTHIEGAADVNASLIGEYIAETNTMPDLTFNVQIRNGMIANTKAPAPVKNLFLNFQSQLRHLNTDSLTVNIDSIFFNIDKDYFSAIMKLKGLTTPELHVKLNTDIDLEKWSKAVGLQSFEMKGRFQAHLLADGKYAKSVIYRGLRKQADTVISSIPTFSLQASFHNGMLKYGSLPKAVDNINFNIQASCPDSNYAHALFAIKNINANVLNNYIKGYFNLSNGASPLVDASLEGILHLEDVKQFYPLDSTSLAGDLHFNIVTKGSYLPVKRLFPVTTATLIMNNGIVHTKYYPSPLEKINIDASITNTTGTFKSLAVNLKPVSFEFEGQAFVLKADLNNFDNLRYDINSNGSIDLGKIYKVFAQQGYDVKGLIKTNLSLRGTQSDAMAGRYNKLYNKGTLIVKDITLSSELFPLPFYISNGVFRFDQDKMWFDQFNAHYGKSAIRLDGYLSNVIGYAMQKDQVLHGNFDLKSDYILVDELMVYGGNTSPEASANTSASSSHSGVVMVPANLSLTLNANATRILFNGININDFHGQLVIDSNYLQLNKTGFTLIGAPVEMDARYTSLSPKKASFDYRISAQEFDIQRAYKEIKIFHDMATSAGSASGIVGLEYHLSGRLDENMNPVYPSLKGEGVLSVKKVKMKGFRLFNAVSSATGKEDVRDPDLSKINIKSKINNNIITVERTKMRVAGFRPRFEGQVSFDGRLNLKGRLGLPPFGILGIPFSVTGTQSNPKVKLKRGSEQDKLEETEDADDGEGEKK</sequence>
<accession>A0A1K1SQT3</accession>
<keyword evidence="2" id="KW-0472">Membrane</keyword>
<organism evidence="4 6">
    <name type="scientific">Chitinophaga sancti</name>
    <dbReference type="NCBI Taxonomy" id="1004"/>
    <lineage>
        <taxon>Bacteria</taxon>
        <taxon>Pseudomonadati</taxon>
        <taxon>Bacteroidota</taxon>
        <taxon>Chitinophagia</taxon>
        <taxon>Chitinophagales</taxon>
        <taxon>Chitinophagaceae</taxon>
        <taxon>Chitinophaga</taxon>
    </lineage>
</organism>
<evidence type="ECO:0000313" key="4">
    <source>
        <dbReference type="EMBL" id="SFW86658.1"/>
    </source>
</evidence>
<evidence type="ECO:0000256" key="2">
    <source>
        <dbReference type="SAM" id="Phobius"/>
    </source>
</evidence>
<feature type="transmembrane region" description="Helical" evidence="2">
    <location>
        <begin position="16"/>
        <end position="35"/>
    </location>
</feature>
<feature type="region of interest" description="Disordered" evidence="1">
    <location>
        <begin position="1019"/>
        <end position="1052"/>
    </location>
</feature>
<dbReference type="PANTHER" id="PTHR30441">
    <property type="entry name" value="DUF748 DOMAIN-CONTAINING PROTEIN"/>
    <property type="match status" value="1"/>
</dbReference>
<keyword evidence="7" id="KW-1185">Reference proteome</keyword>
<dbReference type="STRING" id="1004.SAMN05661012_05947"/>
<evidence type="ECO:0000256" key="1">
    <source>
        <dbReference type="SAM" id="MobiDB-lite"/>
    </source>
</evidence>
<evidence type="ECO:0000259" key="3">
    <source>
        <dbReference type="Pfam" id="PF05170"/>
    </source>
</evidence>
<evidence type="ECO:0000313" key="5">
    <source>
        <dbReference type="EMBL" id="WQG86805.1"/>
    </source>
</evidence>
<feature type="domain" description="AsmA" evidence="3">
    <location>
        <begin position="13"/>
        <end position="184"/>
    </location>
</feature>
<dbReference type="EMBL" id="FPIZ01000029">
    <property type="protein sequence ID" value="SFW86658.1"/>
    <property type="molecule type" value="Genomic_DNA"/>
</dbReference>
<dbReference type="Pfam" id="PF05170">
    <property type="entry name" value="AsmA"/>
    <property type="match status" value="1"/>
</dbReference>
<dbReference type="Proteomes" id="UP000183788">
    <property type="component" value="Unassembled WGS sequence"/>
</dbReference>
<dbReference type="InterPro" id="IPR052894">
    <property type="entry name" value="AsmA-related"/>
</dbReference>
<dbReference type="OrthoDB" id="596403at2"/>
<dbReference type="InterPro" id="IPR007844">
    <property type="entry name" value="AsmA"/>
</dbReference>
<keyword evidence="2" id="KW-1133">Transmembrane helix</keyword>
<feature type="compositionally biased region" description="Acidic residues" evidence="1">
    <location>
        <begin position="1039"/>
        <end position="1052"/>
    </location>
</feature>
<dbReference type="RefSeq" id="WP_072365424.1">
    <property type="nucleotide sequence ID" value="NZ_CP139972.1"/>
</dbReference>
<gene>
    <name evidence="4" type="ORF">SAMN05661012_05947</name>
    <name evidence="5" type="ORF">SR876_17955</name>
</gene>
<dbReference type="AlphaFoldDB" id="A0A1K1SQT3"/>